<reference evidence="3 4" key="1">
    <citation type="submission" date="2019-02" db="EMBL/GenBank/DDBJ databases">
        <title>Deep-cultivation of Planctomycetes and their phenomic and genomic characterization uncovers novel biology.</title>
        <authorList>
            <person name="Wiegand S."/>
            <person name="Jogler M."/>
            <person name="Boedeker C."/>
            <person name="Pinto D."/>
            <person name="Vollmers J."/>
            <person name="Rivas-Marin E."/>
            <person name="Kohn T."/>
            <person name="Peeters S.H."/>
            <person name="Heuer A."/>
            <person name="Rast P."/>
            <person name="Oberbeckmann S."/>
            <person name="Bunk B."/>
            <person name="Jeske O."/>
            <person name="Meyerdierks A."/>
            <person name="Storesund J.E."/>
            <person name="Kallscheuer N."/>
            <person name="Luecker S."/>
            <person name="Lage O.M."/>
            <person name="Pohl T."/>
            <person name="Merkel B.J."/>
            <person name="Hornburger P."/>
            <person name="Mueller R.-W."/>
            <person name="Bruemmer F."/>
            <person name="Labrenz M."/>
            <person name="Spormann A.M."/>
            <person name="Op Den Camp H."/>
            <person name="Overmann J."/>
            <person name="Amann R."/>
            <person name="Jetten M.S.M."/>
            <person name="Mascher T."/>
            <person name="Medema M.H."/>
            <person name="Devos D.P."/>
            <person name="Kaster A.-K."/>
            <person name="Ovreas L."/>
            <person name="Rohde M."/>
            <person name="Galperin M.Y."/>
            <person name="Jogler C."/>
        </authorList>
    </citation>
    <scope>NUCLEOTIDE SEQUENCE [LARGE SCALE GENOMIC DNA]</scope>
    <source>
        <strain evidence="3 4">Pan54</strain>
    </source>
</reference>
<evidence type="ECO:0000313" key="4">
    <source>
        <dbReference type="Proteomes" id="UP000316095"/>
    </source>
</evidence>
<keyword evidence="1" id="KW-1133">Transmembrane helix</keyword>
<dbReference type="Proteomes" id="UP000316095">
    <property type="component" value="Unassembled WGS sequence"/>
</dbReference>
<evidence type="ECO:0000313" key="3">
    <source>
        <dbReference type="EMBL" id="TWT62805.1"/>
    </source>
</evidence>
<dbReference type="OrthoDB" id="9812729at2"/>
<dbReference type="PANTHER" id="PTHR34351:SF1">
    <property type="entry name" value="SLR1927 PROTEIN"/>
    <property type="match status" value="1"/>
</dbReference>
<organism evidence="3 4">
    <name type="scientific">Rubinisphaera italica</name>
    <dbReference type="NCBI Taxonomy" id="2527969"/>
    <lineage>
        <taxon>Bacteria</taxon>
        <taxon>Pseudomonadati</taxon>
        <taxon>Planctomycetota</taxon>
        <taxon>Planctomycetia</taxon>
        <taxon>Planctomycetales</taxon>
        <taxon>Planctomycetaceae</taxon>
        <taxon>Rubinisphaera</taxon>
    </lineage>
</organism>
<feature type="transmembrane region" description="Helical" evidence="1">
    <location>
        <begin position="40"/>
        <end position="59"/>
    </location>
</feature>
<dbReference type="EMBL" id="SJPG01000001">
    <property type="protein sequence ID" value="TWT62805.1"/>
    <property type="molecule type" value="Genomic_DNA"/>
</dbReference>
<gene>
    <name evidence="3" type="ORF">Pan54_35510</name>
</gene>
<keyword evidence="1" id="KW-0472">Membrane</keyword>
<comment type="caution">
    <text evidence="3">The sequence shown here is derived from an EMBL/GenBank/DDBJ whole genome shotgun (WGS) entry which is preliminary data.</text>
</comment>
<keyword evidence="1" id="KW-0812">Transmembrane</keyword>
<dbReference type="RefSeq" id="WP_146504623.1">
    <property type="nucleotide sequence ID" value="NZ_SJPG01000001.1"/>
</dbReference>
<dbReference type="InterPro" id="IPR002881">
    <property type="entry name" value="DUF58"/>
</dbReference>
<sequence length="477" mass="54862">MSVSETNSRYLIVAAWGAMILGMGILLTELATGILNRTLWWPFMWLAYLFMLLTSVWGMKTLLELQGQSEWERNDHLPLRNKSRKNSPAKNLWKLPIEGQMYLLMAIIMLLGALFGKTNTLMLIFALMAGPFIVNGGVSFAMTRRLQIQRHLPERIMAGETVSIDICLENRKRILSCCLVTVEDRIIGPREMLNGKLIFAQVPARQSRTGRYQARFVQRGRYRLGPTRIVSRFPLGIVERGRQMETYDDLLVYPRIGHIATWWKRRISDGQESSRTAQGRSGAHQDEFHRIREYRPGDELRSIHWKTTARRNELMVREYRQNRDRRLLLILDLWTKDAKAGQDIFNRETVENAASLAATIGWGHIQECGPQQLDFVCFGAERTEWIRGSRTDQMHGWLDQLALAEPGKIFSPANIQEEILQRQSGTTRCVLLTTRKEKDYRLVTSTGATESIISQNVMIVEATPEKTAEFFQLETTS</sequence>
<feature type="transmembrane region" description="Helical" evidence="1">
    <location>
        <begin position="121"/>
        <end position="142"/>
    </location>
</feature>
<feature type="transmembrane region" description="Helical" evidence="1">
    <location>
        <begin position="12"/>
        <end position="34"/>
    </location>
</feature>
<dbReference type="Pfam" id="PF01882">
    <property type="entry name" value="DUF58"/>
    <property type="match status" value="1"/>
</dbReference>
<keyword evidence="4" id="KW-1185">Reference proteome</keyword>
<proteinExistence type="predicted"/>
<dbReference type="AlphaFoldDB" id="A0A5C5XKY4"/>
<feature type="domain" description="DUF58" evidence="2">
    <location>
        <begin position="291"/>
        <end position="362"/>
    </location>
</feature>
<evidence type="ECO:0000259" key="2">
    <source>
        <dbReference type="Pfam" id="PF01882"/>
    </source>
</evidence>
<evidence type="ECO:0000256" key="1">
    <source>
        <dbReference type="SAM" id="Phobius"/>
    </source>
</evidence>
<accession>A0A5C5XKY4</accession>
<protein>
    <recommendedName>
        <fullName evidence="2">DUF58 domain-containing protein</fullName>
    </recommendedName>
</protein>
<dbReference type="PANTHER" id="PTHR34351">
    <property type="entry name" value="SLR1927 PROTEIN-RELATED"/>
    <property type="match status" value="1"/>
</dbReference>
<name>A0A5C5XKY4_9PLAN</name>
<feature type="transmembrane region" description="Helical" evidence="1">
    <location>
        <begin position="92"/>
        <end position="115"/>
    </location>
</feature>